<dbReference type="RefSeq" id="WP_174673650.1">
    <property type="nucleotide sequence ID" value="NZ_CP054491.1"/>
</dbReference>
<evidence type="ECO:0000313" key="1">
    <source>
        <dbReference type="EMBL" id="QKQ27956.1"/>
    </source>
</evidence>
<protein>
    <submittedName>
        <fullName evidence="1">Uncharacterized protein</fullName>
    </submittedName>
</protein>
<evidence type="ECO:0000313" key="2">
    <source>
        <dbReference type="Proteomes" id="UP000509658"/>
    </source>
</evidence>
<name>A0A6N0I0G7_9GAMM</name>
<dbReference type="KEGG" id="rev:HUE57_17950"/>
<dbReference type="EMBL" id="CP054491">
    <property type="protein sequence ID" value="QKQ27956.1"/>
    <property type="molecule type" value="Genomic_DNA"/>
</dbReference>
<reference evidence="1 2" key="1">
    <citation type="submission" date="2020-05" db="EMBL/GenBank/DDBJ databases">
        <title>Horizontal transmission and recombination maintain forever young bacterial symbiont genomes.</title>
        <authorList>
            <person name="Russell S.L."/>
            <person name="Pepper-Tunick E."/>
            <person name="Svedberg J."/>
            <person name="Byrne A."/>
            <person name="Ruelas Castillo J."/>
            <person name="Vollmers C."/>
            <person name="Beinart R.A."/>
            <person name="Corbett-Detig R."/>
        </authorList>
    </citation>
    <scope>NUCLEOTIDE SEQUENCE [LARGE SCALE GENOMIC DNA]</scope>
    <source>
        <strain evidence="1">Santa_Monica_outfall</strain>
    </source>
</reference>
<accession>A0A6N0I0G7</accession>
<sequence length="88" mass="9504">MTVIVGITYLSHGDHHDGYACSSGCSGEHHEETTLPTLSRRRFRRSGVAVLNQDGIKTNRYTQSRAAVRRLEGLPAPPLSSAAIGSIN</sequence>
<dbReference type="Proteomes" id="UP000509658">
    <property type="component" value="Chromosome"/>
</dbReference>
<gene>
    <name evidence="1" type="ORF">HUE57_17950</name>
</gene>
<dbReference type="AlphaFoldDB" id="A0A6N0I0G7"/>
<organism evidence="1 2">
    <name type="scientific">Candidatus Reidiella endopervernicosa</name>
    <dbReference type="NCBI Taxonomy" id="2738883"/>
    <lineage>
        <taxon>Bacteria</taxon>
        <taxon>Pseudomonadati</taxon>
        <taxon>Pseudomonadota</taxon>
        <taxon>Gammaproteobacteria</taxon>
        <taxon>Candidatus Reidiella</taxon>
    </lineage>
</organism>
<proteinExistence type="predicted"/>
<keyword evidence="2" id="KW-1185">Reference proteome</keyword>